<comment type="function">
    <text evidence="9">Contributes to K(+)/H(+) antiport activity by supporting proton efflux to control proton extrusion and homeostasis in chloroplasts in a light-dependent manner to modulate photosynthesis. Prevents excessive induction of non-photochemical quenching (NPQ) under continuous-light conditions. Indirectly promotes efficient inorganic carbon uptake into chloroplasts.</text>
</comment>
<keyword evidence="9" id="KW-0633">Potassium transport</keyword>
<evidence type="ECO:0000256" key="4">
    <source>
        <dbReference type="ARBA" id="ARBA00022781"/>
    </source>
</evidence>
<dbReference type="GO" id="GO:0009706">
    <property type="term" value="C:chloroplast inner membrane"/>
    <property type="evidence" value="ECO:0007669"/>
    <property type="project" value="UniProtKB-SubCell"/>
</dbReference>
<keyword evidence="7 9" id="KW-0472">Membrane</keyword>
<evidence type="ECO:0000313" key="10">
    <source>
        <dbReference type="EMBL" id="QFK69004.1"/>
    </source>
</evidence>
<dbReference type="GO" id="GO:0006813">
    <property type="term" value="P:potassium ion transport"/>
    <property type="evidence" value="ECO:0007669"/>
    <property type="project" value="UniProtKB-UniRule"/>
</dbReference>
<feature type="transmembrane region" description="Helical" evidence="9">
    <location>
        <begin position="82"/>
        <end position="104"/>
    </location>
</feature>
<dbReference type="GO" id="GO:0015078">
    <property type="term" value="F:proton transmembrane transporter activity"/>
    <property type="evidence" value="ECO:0007669"/>
    <property type="project" value="UniProtKB-UniRule"/>
</dbReference>
<keyword evidence="10" id="KW-0934">Plastid</keyword>
<feature type="transmembrane region" description="Helical" evidence="9">
    <location>
        <begin position="379"/>
        <end position="398"/>
    </location>
</feature>
<keyword evidence="5 9" id="KW-1133">Transmembrane helix</keyword>
<sequence>MQNLQNSYYENRKSHKKLLNSKNKSISSNQNSYFSETSKQQVVSITYEEIGLFPRSFNRVFDRFFKQLFFDVENLVIQEYRFYRYLFLTTVKCLFILIFVPLGINFLAKNYLIRPVTEYYWNTHNHEIFLNSYQQKRAFTQLKNFEEKIYFESLLFSENQIFFGISENKFQTNLVPLEQTTISNDLAVSSINKHSSTNNQYKKFENVKKNEFKFQTNLVPLEQTTISNDLAVSSINKHSSTNNQYKKFENVYALQQKNEFSSSDYLMNFPNSIQKRLQMKIFELANHYNEESIEAITNFFADVLSFSSLCILLVRLEIQINITKSFLLEVFFGLDDSKKSLFILFITDLLVGYHSPNIWELFFQTLFDHYGLPESQTTIFLLVATLPVLLDVLFKYLIFRHLNRASPATVATYHAMIE</sequence>
<evidence type="ECO:0000256" key="6">
    <source>
        <dbReference type="ARBA" id="ARBA00023065"/>
    </source>
</evidence>
<dbReference type="Pfam" id="PF03040">
    <property type="entry name" value="CemA"/>
    <property type="match status" value="2"/>
</dbReference>
<dbReference type="PANTHER" id="PTHR33650:SF2">
    <property type="entry name" value="CHLOROPLAST ENVELOPE MEMBRANE PROTEIN"/>
    <property type="match status" value="1"/>
</dbReference>
<dbReference type="GO" id="GO:0015297">
    <property type="term" value="F:antiporter activity"/>
    <property type="evidence" value="ECO:0007669"/>
    <property type="project" value="UniProtKB-KW"/>
</dbReference>
<dbReference type="EMBL" id="MK995333">
    <property type="protein sequence ID" value="QFK69004.1"/>
    <property type="molecule type" value="Genomic_DNA"/>
</dbReference>
<keyword evidence="9" id="KW-0050">Antiport</keyword>
<organism evidence="10">
    <name type="scientific">Asterarcys sp. GP-2019</name>
    <dbReference type="NCBI Taxonomy" id="2650791"/>
    <lineage>
        <taxon>Eukaryota</taxon>
        <taxon>Viridiplantae</taxon>
        <taxon>Chlorophyta</taxon>
        <taxon>core chlorophytes</taxon>
        <taxon>Chlorophyceae</taxon>
        <taxon>CS clade</taxon>
        <taxon>Sphaeropleales</taxon>
        <taxon>Scenedesmaceae</taxon>
        <taxon>Asterarcys</taxon>
    </lineage>
</organism>
<dbReference type="HAMAP" id="MF_01308">
    <property type="entry name" value="CemA_PxcA"/>
    <property type="match status" value="1"/>
</dbReference>
<evidence type="ECO:0000256" key="2">
    <source>
        <dbReference type="ARBA" id="ARBA00022448"/>
    </source>
</evidence>
<reference evidence="10" key="1">
    <citation type="submission" date="2019-05" db="EMBL/GenBank/DDBJ databases">
        <authorList>
            <person name="Kumari S."/>
            <person name="Lali A.M."/>
            <person name="Prakash G."/>
        </authorList>
    </citation>
    <scope>NUCLEOTIDE SEQUENCE</scope>
</reference>
<keyword evidence="9" id="KW-0630">Potassium</keyword>
<comment type="similarity">
    <text evidence="8 9">Belongs to the CemA family.</text>
</comment>
<evidence type="ECO:0000256" key="3">
    <source>
        <dbReference type="ARBA" id="ARBA00022692"/>
    </source>
</evidence>
<proteinExistence type="inferred from homology"/>
<dbReference type="PANTHER" id="PTHR33650">
    <property type="entry name" value="CHLOROPLAST ENVELOPE MEMBRANE PROTEIN-RELATED"/>
    <property type="match status" value="1"/>
</dbReference>
<evidence type="ECO:0000256" key="5">
    <source>
        <dbReference type="ARBA" id="ARBA00022989"/>
    </source>
</evidence>
<dbReference type="AlphaFoldDB" id="A0A5J6XHK0"/>
<evidence type="ECO:0000256" key="7">
    <source>
        <dbReference type="ARBA" id="ARBA00023136"/>
    </source>
</evidence>
<dbReference type="InterPro" id="IPR004282">
    <property type="entry name" value="CemA"/>
</dbReference>
<protein>
    <recommendedName>
        <fullName evidence="9">Potassium/proton antiporter CemA</fullName>
    </recommendedName>
    <alternativeName>
        <fullName evidence="9">Chloroplast envelope membrane protein A</fullName>
        <shortName evidence="9">CemA</shortName>
    </alternativeName>
</protein>
<keyword evidence="6 9" id="KW-0406">Ion transport</keyword>
<comment type="catalytic activity">
    <reaction evidence="9">
        <text>K(+)(in) + H(+)(out) = K(+)(out) + H(+)(in)</text>
        <dbReference type="Rhea" id="RHEA:29467"/>
        <dbReference type="ChEBI" id="CHEBI:15378"/>
        <dbReference type="ChEBI" id="CHEBI:29103"/>
    </reaction>
</comment>
<evidence type="ECO:0000256" key="8">
    <source>
        <dbReference type="ARBA" id="ARBA00043980"/>
    </source>
</evidence>
<feature type="transmembrane region" description="Helical" evidence="9">
    <location>
        <begin position="341"/>
        <end position="359"/>
    </location>
</feature>
<comment type="subcellular location">
    <subcellularLocation>
        <location evidence="1">Membrane</location>
        <topology evidence="1">Multi-pass membrane protein</topology>
    </subcellularLocation>
    <subcellularLocation>
        <location evidence="9">Plastid</location>
        <location evidence="9">Chloroplast inner membrane</location>
        <topology evidence="9">Multi-pass membrane protein</topology>
    </subcellularLocation>
</comment>
<keyword evidence="10" id="KW-0150">Chloroplast</keyword>
<geneLocation type="chloroplast" evidence="10"/>
<gene>
    <name evidence="9 10" type="primary">cemA</name>
</gene>
<evidence type="ECO:0000256" key="9">
    <source>
        <dbReference type="HAMAP-Rule" id="MF_01308"/>
    </source>
</evidence>
<keyword evidence="2 9" id="KW-0813">Transport</keyword>
<name>A0A5J6XHK0_9CHLO</name>
<keyword evidence="9" id="KW-1001">Plastid inner membrane</keyword>
<accession>A0A5J6XHK0</accession>
<keyword evidence="4 9" id="KW-0375">Hydrogen ion transport</keyword>
<keyword evidence="3 9" id="KW-0812">Transmembrane</keyword>
<evidence type="ECO:0000256" key="1">
    <source>
        <dbReference type="ARBA" id="ARBA00004141"/>
    </source>
</evidence>